<protein>
    <submittedName>
        <fullName evidence="1">Periplasmic l-amino acid catalytic subunit</fullName>
    </submittedName>
</protein>
<dbReference type="InterPro" id="IPR036188">
    <property type="entry name" value="FAD/NAD-bd_sf"/>
</dbReference>
<organism evidence="1 2">
    <name type="scientific">Chrysochromulina tobinii</name>
    <dbReference type="NCBI Taxonomy" id="1460289"/>
    <lineage>
        <taxon>Eukaryota</taxon>
        <taxon>Haptista</taxon>
        <taxon>Haptophyta</taxon>
        <taxon>Prymnesiophyceae</taxon>
        <taxon>Prymnesiales</taxon>
        <taxon>Chrysochromulinaceae</taxon>
        <taxon>Chrysochromulina</taxon>
    </lineage>
</organism>
<dbReference type="AlphaFoldDB" id="A0A0M0KA59"/>
<dbReference type="Proteomes" id="UP000037460">
    <property type="component" value="Unassembled WGS sequence"/>
</dbReference>
<comment type="caution">
    <text evidence="1">The sequence shown here is derived from an EMBL/GenBank/DDBJ whole genome shotgun (WGS) entry which is preliminary data.</text>
</comment>
<sequence length="367" mass="40024">MLSLTLLSQAAPTIVESMLPSLPNSSASAWRFQAKWRPELGEMISDAALEQRRNPSLLRDEPKHCDLAVVGAGWGGAYFAWRMSIDTDTVDPSNVCVFEANGRVGGRIFSIRGLPPAPDLALDAGGYRFIETDLLPAQLVWDALRLPTACYDWQCAGGCEGSGNCYVIKDTYGNNFGFSWPIEVMLGEIEDFGEGTQVMLNLPGASIEKLMNVSDSVLVIDSTSEVQAVLEAVTVGSMQKVYVYYEDAWWANKLGLMEGLINDMTLAAPFAGRYHDGPLKCKVGVDPDGKPVYSGIKDYGYRSGWAVGSLKMSEKVLQAEIGLTKPTWLDQIWYDQNVRELQGAALDAALFNGGVNSDLPRRALSSL</sequence>
<evidence type="ECO:0000313" key="2">
    <source>
        <dbReference type="Proteomes" id="UP000037460"/>
    </source>
</evidence>
<dbReference type="Gene3D" id="3.50.50.60">
    <property type="entry name" value="FAD/NAD(P)-binding domain"/>
    <property type="match status" value="1"/>
</dbReference>
<keyword evidence="2" id="KW-1185">Reference proteome</keyword>
<dbReference type="Pfam" id="PF13450">
    <property type="entry name" value="NAD_binding_8"/>
    <property type="match status" value="1"/>
</dbReference>
<name>A0A0M0KA59_9EUKA</name>
<reference evidence="2" key="1">
    <citation type="journal article" date="2015" name="PLoS Genet.">
        <title>Genome Sequence and Transcriptome Analyses of Chrysochromulina tobin: Metabolic Tools for Enhanced Algal Fitness in the Prominent Order Prymnesiales (Haptophyceae).</title>
        <authorList>
            <person name="Hovde B.T."/>
            <person name="Deodato C.R."/>
            <person name="Hunsperger H.M."/>
            <person name="Ryken S.A."/>
            <person name="Yost W."/>
            <person name="Jha R.K."/>
            <person name="Patterson J."/>
            <person name="Monnat R.J. Jr."/>
            <person name="Barlow S.B."/>
            <person name="Starkenburg S.R."/>
            <person name="Cattolico R.A."/>
        </authorList>
    </citation>
    <scope>NUCLEOTIDE SEQUENCE</scope>
    <source>
        <strain evidence="2">CCMP291</strain>
    </source>
</reference>
<gene>
    <name evidence="1" type="ORF">Ctob_011854</name>
</gene>
<dbReference type="SUPFAM" id="SSF51905">
    <property type="entry name" value="FAD/NAD(P)-binding domain"/>
    <property type="match status" value="1"/>
</dbReference>
<dbReference type="OrthoDB" id="567950at2759"/>
<evidence type="ECO:0000313" key="1">
    <source>
        <dbReference type="EMBL" id="KOO35684.1"/>
    </source>
</evidence>
<proteinExistence type="predicted"/>
<dbReference type="EMBL" id="JWZX01000789">
    <property type="protein sequence ID" value="KOO35684.1"/>
    <property type="molecule type" value="Genomic_DNA"/>
</dbReference>
<accession>A0A0M0KA59</accession>